<name>A0A3M6WCS2_HORWE</name>
<feature type="compositionally biased region" description="Basic and acidic residues" evidence="1">
    <location>
        <begin position="440"/>
        <end position="451"/>
    </location>
</feature>
<gene>
    <name evidence="2" type="ORF">D0869_10820</name>
</gene>
<feature type="compositionally biased region" description="Low complexity" evidence="1">
    <location>
        <begin position="334"/>
        <end position="345"/>
    </location>
</feature>
<feature type="compositionally biased region" description="Polar residues" evidence="1">
    <location>
        <begin position="7"/>
        <end position="57"/>
    </location>
</feature>
<dbReference type="PANTHER" id="PTHR42111">
    <property type="entry name" value="YALI0D23727P"/>
    <property type="match status" value="1"/>
</dbReference>
<feature type="region of interest" description="Disordered" evidence="1">
    <location>
        <begin position="105"/>
        <end position="145"/>
    </location>
</feature>
<comment type="caution">
    <text evidence="2">The sequence shown here is derived from an EMBL/GenBank/DDBJ whole genome shotgun (WGS) entry which is preliminary data.</text>
</comment>
<evidence type="ECO:0000256" key="1">
    <source>
        <dbReference type="SAM" id="MobiDB-lite"/>
    </source>
</evidence>
<protein>
    <submittedName>
        <fullName evidence="2">Uncharacterized protein</fullName>
    </submittedName>
</protein>
<feature type="region of interest" description="Disordered" evidence="1">
    <location>
        <begin position="1"/>
        <end position="90"/>
    </location>
</feature>
<feature type="region of interest" description="Disordered" evidence="1">
    <location>
        <begin position="235"/>
        <end position="278"/>
    </location>
</feature>
<feature type="compositionally biased region" description="Polar residues" evidence="1">
    <location>
        <begin position="377"/>
        <end position="389"/>
    </location>
</feature>
<dbReference type="PANTHER" id="PTHR42111:SF1">
    <property type="entry name" value="YALI0D23727P"/>
    <property type="match status" value="1"/>
</dbReference>
<reference evidence="2 3" key="1">
    <citation type="journal article" date="2018" name="BMC Genomics">
        <title>Genomic evidence for intraspecific hybridization in a clonal and extremely halotolerant yeast.</title>
        <authorList>
            <person name="Gostincar C."/>
            <person name="Stajich J.E."/>
            <person name="Zupancic J."/>
            <person name="Zalar P."/>
            <person name="Gunde-Cimerman N."/>
        </authorList>
    </citation>
    <scope>NUCLEOTIDE SEQUENCE [LARGE SCALE GENOMIC DNA]</scope>
    <source>
        <strain evidence="2 3">EXF-6656</strain>
    </source>
</reference>
<evidence type="ECO:0000313" key="2">
    <source>
        <dbReference type="EMBL" id="RMX76325.1"/>
    </source>
</evidence>
<feature type="region of interest" description="Disordered" evidence="1">
    <location>
        <begin position="315"/>
        <end position="451"/>
    </location>
</feature>
<evidence type="ECO:0000313" key="3">
    <source>
        <dbReference type="Proteomes" id="UP000281245"/>
    </source>
</evidence>
<dbReference type="VEuPathDB" id="FungiDB:BTJ68_12450"/>
<feature type="compositionally biased region" description="Low complexity" evidence="1">
    <location>
        <begin position="126"/>
        <end position="145"/>
    </location>
</feature>
<dbReference type="OrthoDB" id="5364312at2759"/>
<sequence length="451" mass="47426">MFCLRCDSTNQSMPPLQEPQISEPTTKSSVLPGSSETLPPAQQQGAAENDEVGTSGNIDPKTGKRRLYGFGSGKSDREHSAGTMEAQQGGLLPQTEAAIKDMKQPDLRPQPIPISPSKHRYPQGVAASPSRLRSSSPRLHSPASSEAIFERNVQEPVPMSTLHNELDPAHIPSHVMTEDHIPPALEASAQAITSEELNPDEVEIVTSSSHQPAMASVLEGSTSQADLTAMHSPALQQTRTEDSVSAADIASSPSLHQSGILPSASVEQDDAASTYGQLDPNDVKRLSFISFADVVQHEHHEHMASHLGEVGSRDSMHMASLPSSLPSNAPERTASPFRSPRSPASNHSYTLSGGTGSAPGVVTPPQGASIDNPMVASGSQGSPARSISGGTMGSPAGQHGELTIETMRQAVRKTASGDLAAVRNAHQHPGVGSPISDESLSVREPRSRTNT</sequence>
<dbReference type="Proteomes" id="UP000281245">
    <property type="component" value="Unassembled WGS sequence"/>
</dbReference>
<proteinExistence type="predicted"/>
<organism evidence="2 3">
    <name type="scientific">Hortaea werneckii</name>
    <name type="common">Black yeast</name>
    <name type="synonym">Cladosporium werneckii</name>
    <dbReference type="NCBI Taxonomy" id="91943"/>
    <lineage>
        <taxon>Eukaryota</taxon>
        <taxon>Fungi</taxon>
        <taxon>Dikarya</taxon>
        <taxon>Ascomycota</taxon>
        <taxon>Pezizomycotina</taxon>
        <taxon>Dothideomycetes</taxon>
        <taxon>Dothideomycetidae</taxon>
        <taxon>Mycosphaerellales</taxon>
        <taxon>Teratosphaeriaceae</taxon>
        <taxon>Hortaea</taxon>
    </lineage>
</organism>
<dbReference type="EMBL" id="QWIJ01001130">
    <property type="protein sequence ID" value="RMX76325.1"/>
    <property type="molecule type" value="Genomic_DNA"/>
</dbReference>
<accession>A0A3M6WCS2</accession>
<dbReference type="AlphaFoldDB" id="A0A3M6WCS2"/>